<evidence type="ECO:0000313" key="6">
    <source>
        <dbReference type="Proteomes" id="UP000307956"/>
    </source>
</evidence>
<keyword evidence="2" id="KW-0238">DNA-binding</keyword>
<evidence type="ECO:0000313" key="5">
    <source>
        <dbReference type="EMBL" id="THF60311.1"/>
    </source>
</evidence>
<evidence type="ECO:0000259" key="4">
    <source>
        <dbReference type="PROSITE" id="PS01124"/>
    </source>
</evidence>
<keyword evidence="6" id="KW-1185">Reference proteome</keyword>
<dbReference type="OrthoDB" id="9178898at2"/>
<feature type="domain" description="HTH araC/xylS-type" evidence="4">
    <location>
        <begin position="208"/>
        <end position="309"/>
    </location>
</feature>
<dbReference type="PRINTS" id="PR00032">
    <property type="entry name" value="HTHARAC"/>
</dbReference>
<proteinExistence type="predicted"/>
<dbReference type="InterPro" id="IPR035418">
    <property type="entry name" value="AraC-bd_2"/>
</dbReference>
<evidence type="ECO:0000256" key="2">
    <source>
        <dbReference type="ARBA" id="ARBA00023125"/>
    </source>
</evidence>
<protein>
    <submittedName>
        <fullName evidence="5">Helix-turn-helix domain-containing protein</fullName>
    </submittedName>
</protein>
<name>A0A4V3WAR4_9RHOO</name>
<dbReference type="SUPFAM" id="SSF46689">
    <property type="entry name" value="Homeodomain-like"/>
    <property type="match status" value="1"/>
</dbReference>
<evidence type="ECO:0000256" key="1">
    <source>
        <dbReference type="ARBA" id="ARBA00023015"/>
    </source>
</evidence>
<dbReference type="PANTHER" id="PTHR46796:SF6">
    <property type="entry name" value="ARAC SUBFAMILY"/>
    <property type="match status" value="1"/>
</dbReference>
<organism evidence="5 6">
    <name type="scientific">Pseudothauera rhizosphaerae</name>
    <dbReference type="NCBI Taxonomy" id="2565932"/>
    <lineage>
        <taxon>Bacteria</taxon>
        <taxon>Pseudomonadati</taxon>
        <taxon>Pseudomonadota</taxon>
        <taxon>Betaproteobacteria</taxon>
        <taxon>Rhodocyclales</taxon>
        <taxon>Zoogloeaceae</taxon>
        <taxon>Pseudothauera</taxon>
    </lineage>
</organism>
<evidence type="ECO:0000256" key="3">
    <source>
        <dbReference type="ARBA" id="ARBA00023163"/>
    </source>
</evidence>
<dbReference type="AlphaFoldDB" id="A0A4V3WAR4"/>
<dbReference type="PANTHER" id="PTHR46796">
    <property type="entry name" value="HTH-TYPE TRANSCRIPTIONAL ACTIVATOR RHAS-RELATED"/>
    <property type="match status" value="1"/>
</dbReference>
<dbReference type="InterPro" id="IPR018060">
    <property type="entry name" value="HTH_AraC"/>
</dbReference>
<dbReference type="Pfam" id="PF14525">
    <property type="entry name" value="AraC_binding_2"/>
    <property type="match status" value="1"/>
</dbReference>
<keyword evidence="3" id="KW-0804">Transcription</keyword>
<dbReference type="InterPro" id="IPR050204">
    <property type="entry name" value="AraC_XylS_family_regulators"/>
</dbReference>
<dbReference type="InterPro" id="IPR009057">
    <property type="entry name" value="Homeodomain-like_sf"/>
</dbReference>
<accession>A0A4V3WAR4</accession>
<gene>
    <name evidence="5" type="ORF">E6O51_13965</name>
</gene>
<dbReference type="Gene3D" id="1.10.10.60">
    <property type="entry name" value="Homeodomain-like"/>
    <property type="match status" value="1"/>
</dbReference>
<dbReference type="PROSITE" id="PS01124">
    <property type="entry name" value="HTH_ARAC_FAMILY_2"/>
    <property type="match status" value="1"/>
</dbReference>
<comment type="caution">
    <text evidence="5">The sequence shown here is derived from an EMBL/GenBank/DDBJ whole genome shotgun (WGS) entry which is preliminary data.</text>
</comment>
<dbReference type="RefSeq" id="WP_136385613.1">
    <property type="nucleotide sequence ID" value="NZ_SSOD01000011.1"/>
</dbReference>
<sequence length="347" mass="37432">MPIVLSTDDIPPSERLAYWSAALGERLGCTHRIASPAALFSARMTLLPLGTLSVVDTAGCPMSCTCAPERGAVSILLDGSLSVVQGETRFDVGPGGLFLLDTGMEAELRFGADFRLLSVWMSAERMAESFPRWRRLLGITLPTACGPAAVLVELLESMLRMGRTLAPVERAGLANALVGILGTVLTTFHDAAAQYKAGASRLESYHVQRVKAFVRAHLHDAGLSIGSIAQGVGLSVSYIHKLFAREPMRLMQWVTAARLEACRRELACHAETRRPIYQIAEAWGFEDQASFSRAFRARFGITPKQARDGHPPCLDGATGKAPDCTCLEDSSAKNGEFSAKTCFRSGC</sequence>
<dbReference type="Proteomes" id="UP000307956">
    <property type="component" value="Unassembled WGS sequence"/>
</dbReference>
<dbReference type="GO" id="GO:0043565">
    <property type="term" value="F:sequence-specific DNA binding"/>
    <property type="evidence" value="ECO:0007669"/>
    <property type="project" value="InterPro"/>
</dbReference>
<dbReference type="InterPro" id="IPR020449">
    <property type="entry name" value="Tscrpt_reg_AraC-type_HTH"/>
</dbReference>
<reference evidence="5 6" key="1">
    <citation type="submission" date="2019-04" db="EMBL/GenBank/DDBJ databases">
        <title>Azoarcus rhizosphaerae sp. nov. isolated from rhizosphere of Ficus religiosa.</title>
        <authorList>
            <person name="Lin S.-Y."/>
            <person name="Hameed A."/>
            <person name="Hsu Y.-H."/>
            <person name="Young C.-C."/>
        </authorList>
    </citation>
    <scope>NUCLEOTIDE SEQUENCE [LARGE SCALE GENOMIC DNA]</scope>
    <source>
        <strain evidence="5 6">CC-YHH848</strain>
    </source>
</reference>
<dbReference type="GO" id="GO:0003700">
    <property type="term" value="F:DNA-binding transcription factor activity"/>
    <property type="evidence" value="ECO:0007669"/>
    <property type="project" value="InterPro"/>
</dbReference>
<dbReference type="EMBL" id="SSOD01000011">
    <property type="protein sequence ID" value="THF60311.1"/>
    <property type="molecule type" value="Genomic_DNA"/>
</dbReference>
<dbReference type="Pfam" id="PF12833">
    <property type="entry name" value="HTH_18"/>
    <property type="match status" value="1"/>
</dbReference>
<dbReference type="SMART" id="SM00342">
    <property type="entry name" value="HTH_ARAC"/>
    <property type="match status" value="1"/>
</dbReference>
<keyword evidence="1" id="KW-0805">Transcription regulation</keyword>